<feature type="coiled-coil region" evidence="1">
    <location>
        <begin position="302"/>
        <end position="336"/>
    </location>
</feature>
<dbReference type="AlphaFoldDB" id="A0A5N6NNN3"/>
<feature type="region of interest" description="Disordered" evidence="2">
    <location>
        <begin position="158"/>
        <end position="190"/>
    </location>
</feature>
<protein>
    <submittedName>
        <fullName evidence="3">Uncharacterized protein</fullName>
    </submittedName>
</protein>
<evidence type="ECO:0000256" key="2">
    <source>
        <dbReference type="SAM" id="MobiDB-lite"/>
    </source>
</evidence>
<dbReference type="EMBL" id="SZYD01000010">
    <property type="protein sequence ID" value="KAD4982060.1"/>
    <property type="molecule type" value="Genomic_DNA"/>
</dbReference>
<gene>
    <name evidence="3" type="ORF">E3N88_18731</name>
</gene>
<comment type="caution">
    <text evidence="3">The sequence shown here is derived from an EMBL/GenBank/DDBJ whole genome shotgun (WGS) entry which is preliminary data.</text>
</comment>
<proteinExistence type="predicted"/>
<keyword evidence="1" id="KW-0175">Coiled coil</keyword>
<sequence>MGRISYPVHNGLPYISWSGHAILTSLFHHFSSVSFEFLSNSPANLVFFFVVSSFAASSIAEMDVISILSLESLSDGEFSSRPWKKGDKVPLEADLHEFGSKYDSVVGEGSGENVKQEKLETVPKVEKATLSGKRKGKKVLPTRISKCTRKSATATVSLRDEGSSFTGSSSKGKSPICKDPPVKEKVDESPEMDPIVANEKFLEDNFAPSGERLIVDALNTEEVIKKTYCLFAQLGGVLPVVLSRYEACALSVARSDGQVNVMRRRLGDNQKVVTKLKHCIEGFDKEKAEALSSLEEQHMVKIAELTQSLKVCEEAMQNERKKYQALKKNMGVLKSDRKWVIEEGFTHVVKRVVRSGEFRAALGALQKAVFRHGLHVGVQSGYYNSMKNKAISETTYFKPDELATISSESLDVLKAVEPKGFNSGLLIGGGKELSGQTTISYVGKPASVVDFGSVSKSVHRGSSSHSKPMLPPKGKTGSKTKGLSAEDIMMETKGLEELNFELPLSEGGVADSPIGKDGLIGPDGVDVTQKTNDVSAGDDAGKVADDAATNGDIGSLDKKPSDV</sequence>
<evidence type="ECO:0000313" key="3">
    <source>
        <dbReference type="EMBL" id="KAD4982060.1"/>
    </source>
</evidence>
<accession>A0A5N6NNN3</accession>
<reference evidence="3 4" key="1">
    <citation type="submission" date="2019-05" db="EMBL/GenBank/DDBJ databases">
        <title>Mikania micrantha, genome provides insights into the molecular mechanism of rapid growth.</title>
        <authorList>
            <person name="Liu B."/>
        </authorList>
    </citation>
    <scope>NUCLEOTIDE SEQUENCE [LARGE SCALE GENOMIC DNA]</scope>
    <source>
        <strain evidence="3">NLD-2019</strain>
        <tissue evidence="3">Leaf</tissue>
    </source>
</reference>
<feature type="region of interest" description="Disordered" evidence="2">
    <location>
        <begin position="457"/>
        <end position="482"/>
    </location>
</feature>
<dbReference type="Proteomes" id="UP000326396">
    <property type="component" value="Linkage Group LG18"/>
</dbReference>
<dbReference type="OrthoDB" id="10576407at2759"/>
<evidence type="ECO:0000313" key="4">
    <source>
        <dbReference type="Proteomes" id="UP000326396"/>
    </source>
</evidence>
<feature type="region of interest" description="Disordered" evidence="2">
    <location>
        <begin position="513"/>
        <end position="563"/>
    </location>
</feature>
<evidence type="ECO:0000256" key="1">
    <source>
        <dbReference type="SAM" id="Coils"/>
    </source>
</evidence>
<organism evidence="3 4">
    <name type="scientific">Mikania micrantha</name>
    <name type="common">bitter vine</name>
    <dbReference type="NCBI Taxonomy" id="192012"/>
    <lineage>
        <taxon>Eukaryota</taxon>
        <taxon>Viridiplantae</taxon>
        <taxon>Streptophyta</taxon>
        <taxon>Embryophyta</taxon>
        <taxon>Tracheophyta</taxon>
        <taxon>Spermatophyta</taxon>
        <taxon>Magnoliopsida</taxon>
        <taxon>eudicotyledons</taxon>
        <taxon>Gunneridae</taxon>
        <taxon>Pentapetalae</taxon>
        <taxon>asterids</taxon>
        <taxon>campanulids</taxon>
        <taxon>Asterales</taxon>
        <taxon>Asteraceae</taxon>
        <taxon>Asteroideae</taxon>
        <taxon>Heliantheae alliance</taxon>
        <taxon>Eupatorieae</taxon>
        <taxon>Mikania</taxon>
    </lineage>
</organism>
<feature type="compositionally biased region" description="Low complexity" evidence="2">
    <location>
        <begin position="163"/>
        <end position="174"/>
    </location>
</feature>
<name>A0A5N6NNN3_9ASTR</name>
<keyword evidence="4" id="KW-1185">Reference proteome</keyword>